<dbReference type="InterPro" id="IPR027417">
    <property type="entry name" value="P-loop_NTPase"/>
</dbReference>
<gene>
    <name evidence="3" type="ORF">MGEO_19105</name>
</gene>
<dbReference type="Proteomes" id="UP000193926">
    <property type="component" value="Unassembled WGS sequence"/>
</dbReference>
<dbReference type="InterPro" id="IPR001789">
    <property type="entry name" value="Sig_transdc_resp-reg_receiver"/>
</dbReference>
<dbReference type="Gene3D" id="3.40.50.2300">
    <property type="match status" value="1"/>
</dbReference>
<feature type="modified residue" description="4-aspartylphosphate" evidence="1">
    <location>
        <position position="57"/>
    </location>
</feature>
<keyword evidence="4" id="KW-1185">Reference proteome</keyword>
<dbReference type="InterPro" id="IPR011006">
    <property type="entry name" value="CheY-like_superfamily"/>
</dbReference>
<sequence>MNIASVTRVVIVIGAALDESEALHAFSKHSRFIVTQVRVDEISSDPSVVNADVIVVDIGALGEEELEILTRVRAQVADAPLILISEALKPAAMRQILKFDIDDWLPKPVDVDGLFAAINNSVRTKRIRTNQVNAVVSCVGGAGATTVAIGMADLACQMLKKKNPNIALVDLDFSTGNCGYALNMVSSFDLGSVAATPRRIDGEFLSVIQQRHDAGFYLYSFKCPNINVEHGGFELILRLLDAVSLEHSTLFLDIPYYATEWRNDVFAAVNTCTLVSEVNLPAINQTLDVIQEIQELRGKDFPIHVIFNKHTRKLFGTRISQRKLKELLGDTEFSFLPVDDSNIGEAIDRGVLLSEISGNSSFLRKLSKYVEQHDFLKAKAE</sequence>
<dbReference type="SUPFAM" id="SSF52540">
    <property type="entry name" value="P-loop containing nucleoside triphosphate hydrolases"/>
    <property type="match status" value="1"/>
</dbReference>
<evidence type="ECO:0000313" key="4">
    <source>
        <dbReference type="Proteomes" id="UP000193926"/>
    </source>
</evidence>
<dbReference type="Gene3D" id="3.40.50.300">
    <property type="entry name" value="P-loop containing nucleotide triphosphate hydrolases"/>
    <property type="match status" value="1"/>
</dbReference>
<evidence type="ECO:0000313" key="3">
    <source>
        <dbReference type="EMBL" id="OSQ44326.1"/>
    </source>
</evidence>
<evidence type="ECO:0000256" key="1">
    <source>
        <dbReference type="PROSITE-ProRule" id="PRU00169"/>
    </source>
</evidence>
<dbReference type="SUPFAM" id="SSF52172">
    <property type="entry name" value="CheY-like"/>
    <property type="match status" value="1"/>
</dbReference>
<accession>A0A1X4NC91</accession>
<dbReference type="PROSITE" id="PS50110">
    <property type="entry name" value="RESPONSE_REGULATORY"/>
    <property type="match status" value="1"/>
</dbReference>
<organism evidence="3 4">
    <name type="scientific">Marivita geojedonensis</name>
    <dbReference type="NCBI Taxonomy" id="1123756"/>
    <lineage>
        <taxon>Bacteria</taxon>
        <taxon>Pseudomonadati</taxon>
        <taxon>Pseudomonadota</taxon>
        <taxon>Alphaproteobacteria</taxon>
        <taxon>Rhodobacterales</taxon>
        <taxon>Roseobacteraceae</taxon>
        <taxon>Marivita</taxon>
    </lineage>
</organism>
<dbReference type="RefSeq" id="WP_085641359.1">
    <property type="nucleotide sequence ID" value="NZ_JFKC01000031.1"/>
</dbReference>
<proteinExistence type="predicted"/>
<keyword evidence="1" id="KW-0597">Phosphoprotein</keyword>
<dbReference type="AlphaFoldDB" id="A0A1X4NC91"/>
<dbReference type="OrthoDB" id="8281972at2"/>
<protein>
    <recommendedName>
        <fullName evidence="2">Response regulatory domain-containing protein</fullName>
    </recommendedName>
</protein>
<reference evidence="3 4" key="1">
    <citation type="submission" date="2014-03" db="EMBL/GenBank/DDBJ databases">
        <title>The draft genome sequence of Marivita geojedonensis KCTC 23882.</title>
        <authorList>
            <person name="Lai Q."/>
            <person name="Shao Z."/>
        </authorList>
    </citation>
    <scope>NUCLEOTIDE SEQUENCE [LARGE SCALE GENOMIC DNA]</scope>
    <source>
        <strain evidence="3 4">DPG-138</strain>
    </source>
</reference>
<dbReference type="GO" id="GO:0000160">
    <property type="term" value="P:phosphorelay signal transduction system"/>
    <property type="evidence" value="ECO:0007669"/>
    <property type="project" value="InterPro"/>
</dbReference>
<feature type="domain" description="Response regulatory" evidence="2">
    <location>
        <begin position="1"/>
        <end position="122"/>
    </location>
</feature>
<dbReference type="EMBL" id="JFKC01000031">
    <property type="protein sequence ID" value="OSQ44326.1"/>
    <property type="molecule type" value="Genomic_DNA"/>
</dbReference>
<name>A0A1X4NC91_9RHOB</name>
<dbReference type="STRING" id="1123756.MGEO_19105"/>
<evidence type="ECO:0000259" key="2">
    <source>
        <dbReference type="PROSITE" id="PS50110"/>
    </source>
</evidence>
<comment type="caution">
    <text evidence="3">The sequence shown here is derived from an EMBL/GenBank/DDBJ whole genome shotgun (WGS) entry which is preliminary data.</text>
</comment>